<name>A8GLQ5_SERP5</name>
<evidence type="ECO:0000256" key="1">
    <source>
        <dbReference type="ARBA" id="ARBA00022705"/>
    </source>
</evidence>
<gene>
    <name evidence="2" type="ordered locus">Spro_4953</name>
</gene>
<reference evidence="2" key="1">
    <citation type="submission" date="2007-09" db="EMBL/GenBank/DDBJ databases">
        <title>Complete sequence of plasmid of Serratia proteamaculans 568.</title>
        <authorList>
            <consortium name="US DOE Joint Genome Institute"/>
            <person name="Copeland A."/>
            <person name="Lucas S."/>
            <person name="Lapidus A."/>
            <person name="Barry K."/>
            <person name="Glavina del Rio T."/>
            <person name="Dalin E."/>
            <person name="Tice H."/>
            <person name="Pitluck S."/>
            <person name="Chain P."/>
            <person name="Malfatti S."/>
            <person name="Shin M."/>
            <person name="Vergez L."/>
            <person name="Schmutz J."/>
            <person name="Larimer F."/>
            <person name="Land M."/>
            <person name="Hauser L."/>
            <person name="Kyrpides N."/>
            <person name="Kim E."/>
            <person name="Taghavi S."/>
            <person name="Newman L."/>
            <person name="Vangronsveld J."/>
            <person name="van der Lelie D."/>
            <person name="Richardson P."/>
        </authorList>
    </citation>
    <scope>NUCLEOTIDE SEQUENCE [LARGE SCALE GENOMIC DNA]</scope>
    <source>
        <strain evidence="2">568</strain>
        <plasmid evidence="2">pSPRO01</plasmid>
    </source>
</reference>
<accession>A8GLQ5</accession>
<dbReference type="AlphaFoldDB" id="A8GLQ5"/>
<dbReference type="EMBL" id="CP000827">
    <property type="protein sequence ID" value="ABV44045.1"/>
    <property type="molecule type" value="Genomic_DNA"/>
</dbReference>
<dbReference type="eggNOG" id="ENOG5032GWB">
    <property type="taxonomic scope" value="Bacteria"/>
</dbReference>
<evidence type="ECO:0000313" key="2">
    <source>
        <dbReference type="EMBL" id="ABV44045.1"/>
    </source>
</evidence>
<keyword evidence="1" id="KW-0235">DNA replication</keyword>
<dbReference type="HOGENOM" id="CLU_084990_0_0_6"/>
<dbReference type="Pfam" id="PF02387">
    <property type="entry name" value="IncFII_repA"/>
    <property type="match status" value="1"/>
</dbReference>
<dbReference type="GO" id="GO:0006260">
    <property type="term" value="P:DNA replication"/>
    <property type="evidence" value="ECO:0007669"/>
    <property type="project" value="UniProtKB-KW"/>
</dbReference>
<protein>
    <submittedName>
        <fullName evidence="2">Replication initiation protein</fullName>
    </submittedName>
</protein>
<organism evidence="2">
    <name type="scientific">Serratia proteamaculans (strain 568)</name>
    <dbReference type="NCBI Taxonomy" id="399741"/>
    <lineage>
        <taxon>Bacteria</taxon>
        <taxon>Pseudomonadati</taxon>
        <taxon>Pseudomonadota</taxon>
        <taxon>Gammaproteobacteria</taxon>
        <taxon>Enterobacterales</taxon>
        <taxon>Yersiniaceae</taxon>
        <taxon>Serratia</taxon>
    </lineage>
</organism>
<keyword evidence="2" id="KW-0614">Plasmid</keyword>
<dbReference type="InterPro" id="IPR003446">
    <property type="entry name" value="Plasmid_replication_init_RepA"/>
</dbReference>
<dbReference type="NCBIfam" id="NF040977">
    <property type="entry name" value="RepA_IncFII_LM"/>
    <property type="match status" value="1"/>
</dbReference>
<dbReference type="OrthoDB" id="6497710at2"/>
<sequence length="285" mass="32613">MRRKSVYMFTNYVQNPAPAFVAPEHHKARPSFIRKLCNFASTRKVWKWEGFYGILPINPKTLNPIRRQRHFNLHRARAIQAVTEAIAHHLNIVTGIAAVSVEMLAHQCGLATKSAAGKTSITRASRAVWTLEEYGILKCEKVWDRTAGTWIPKLIEVTPAFIRMCGLSEQEYESAQKQQLGYQKRGLSLDEAEQLTITEARRRAREEHRVIAFERRKKQNKDHAARRFAEKLATKSLDDQRHEVTKALVKSKGRDELVSLGPEGVKKLVDQEMGRLRRIADSPPI</sequence>
<dbReference type="KEGG" id="spe:Spro_4953"/>
<geneLocation type="plasmid" evidence="2">
    <name>pSPRO01</name>
</geneLocation>
<dbReference type="GO" id="GO:0006276">
    <property type="term" value="P:plasmid maintenance"/>
    <property type="evidence" value="ECO:0007669"/>
    <property type="project" value="InterPro"/>
</dbReference>
<proteinExistence type="predicted"/>